<dbReference type="SUPFAM" id="SSF53822">
    <property type="entry name" value="Periplasmic binding protein-like I"/>
    <property type="match status" value="1"/>
</dbReference>
<dbReference type="CDD" id="cd06343">
    <property type="entry name" value="PBP1_ABC_ligand_binding-like"/>
    <property type="match status" value="1"/>
</dbReference>
<dbReference type="Pfam" id="PF13458">
    <property type="entry name" value="Peripla_BP_6"/>
    <property type="match status" value="1"/>
</dbReference>
<dbReference type="AlphaFoldDB" id="A0A163XDN1"/>
<proteinExistence type="inferred from homology"/>
<dbReference type="Proteomes" id="UP000076574">
    <property type="component" value="Unassembled WGS sequence"/>
</dbReference>
<reference evidence="5 6" key="1">
    <citation type="submission" date="2016-03" db="EMBL/GenBank/DDBJ databases">
        <title>Microsymbionts genomes from the relict species Vavilovia formosa (Stev.) Fed.</title>
        <authorList>
            <person name="Kopat V."/>
            <person name="Chirak E."/>
            <person name="Kimeklis A."/>
            <person name="Andronov E."/>
        </authorList>
    </citation>
    <scope>NUCLEOTIDE SEQUENCE [LARGE SCALE GENOMIC DNA]</scope>
    <source>
        <strain evidence="5 6">Vaf07</strain>
    </source>
</reference>
<feature type="chain" id="PRO_5007847479" evidence="3">
    <location>
        <begin position="34"/>
        <end position="418"/>
    </location>
</feature>
<dbReference type="STRING" id="943830.A4A58_18620"/>
<dbReference type="PANTHER" id="PTHR47235:SF1">
    <property type="entry name" value="BLR6548 PROTEIN"/>
    <property type="match status" value="1"/>
</dbReference>
<dbReference type="InterPro" id="IPR028082">
    <property type="entry name" value="Peripla_BP_I"/>
</dbReference>
<dbReference type="OrthoDB" id="9770729at2"/>
<organism evidence="5 6">
    <name type="scientific">Tardiphaga robiniae</name>
    <dbReference type="NCBI Taxonomy" id="943830"/>
    <lineage>
        <taxon>Bacteria</taxon>
        <taxon>Pseudomonadati</taxon>
        <taxon>Pseudomonadota</taxon>
        <taxon>Alphaproteobacteria</taxon>
        <taxon>Hyphomicrobiales</taxon>
        <taxon>Nitrobacteraceae</taxon>
        <taxon>Tardiphaga</taxon>
    </lineage>
</organism>
<feature type="domain" description="Leucine-binding protein" evidence="4">
    <location>
        <begin position="45"/>
        <end position="398"/>
    </location>
</feature>
<dbReference type="InterPro" id="IPR028081">
    <property type="entry name" value="Leu-bd"/>
</dbReference>
<accession>A0A163XDN1</accession>
<keyword evidence="2 3" id="KW-0732">Signal</keyword>
<evidence type="ECO:0000256" key="2">
    <source>
        <dbReference type="ARBA" id="ARBA00022729"/>
    </source>
</evidence>
<sequence>MRITTTSRAAPAAASIMAAFAAAMAMAASPALAQKTYGPGASDTEIKIGNTVPYSGPASAYGILGKAYGAYFKKINDEGGINGRKIVFISYDDAYSPPKTVEQTRKLVESDEVMAIVGNVGTAANAAIQKYVNAKKTPQLFLATGATRWNDPKQFPWTMGWLPSYHAEAAAYAKYLLKEKPGAKIGVFYQNDDFGKDYVKGLKEGLGDKASTMIVMETSYEVSEPTVDSHIVKLKAAGVDTIFSFATGKFAAQSIKKVAELGWKPLHIVPNASSSLGSVLRPAGLDNAQDVVSATFAKDPTDPQWKDDPGMQKFYAYVEKYIPEGKAMESTVLSGYSIAQTMVEALKQCGDDLTHENLMKQAANLKNVQLDGLLPGVTVNTSPTDFSPIDQFQMMSFKGERWQRFGEIIKGETPTAVR</sequence>
<comment type="caution">
    <text evidence="5">The sequence shown here is derived from an EMBL/GenBank/DDBJ whole genome shotgun (WGS) entry which is preliminary data.</text>
</comment>
<dbReference type="RefSeq" id="WP_068738519.1">
    <property type="nucleotide sequence ID" value="NZ_LVYV01000055.1"/>
</dbReference>
<evidence type="ECO:0000259" key="4">
    <source>
        <dbReference type="Pfam" id="PF13458"/>
    </source>
</evidence>
<feature type="signal peptide" evidence="3">
    <location>
        <begin position="1"/>
        <end position="33"/>
    </location>
</feature>
<keyword evidence="6" id="KW-1185">Reference proteome</keyword>
<name>A0A163XDN1_9BRAD</name>
<dbReference type="PANTHER" id="PTHR47235">
    <property type="entry name" value="BLR6548 PROTEIN"/>
    <property type="match status" value="1"/>
</dbReference>
<evidence type="ECO:0000313" key="6">
    <source>
        <dbReference type="Proteomes" id="UP000076574"/>
    </source>
</evidence>
<comment type="similarity">
    <text evidence="1">Belongs to the leucine-binding protein family.</text>
</comment>
<evidence type="ECO:0000313" key="5">
    <source>
        <dbReference type="EMBL" id="KZD20773.1"/>
    </source>
</evidence>
<protein>
    <submittedName>
        <fullName evidence="5">Branched-chain amino acid ABC transporter substrate-binding protein</fullName>
    </submittedName>
</protein>
<dbReference type="EMBL" id="LVYV01000055">
    <property type="protein sequence ID" value="KZD20773.1"/>
    <property type="molecule type" value="Genomic_DNA"/>
</dbReference>
<evidence type="ECO:0000256" key="3">
    <source>
        <dbReference type="SAM" id="SignalP"/>
    </source>
</evidence>
<gene>
    <name evidence="5" type="ORF">A4A58_18620</name>
</gene>
<evidence type="ECO:0000256" key="1">
    <source>
        <dbReference type="ARBA" id="ARBA00010062"/>
    </source>
</evidence>
<dbReference type="Gene3D" id="3.40.50.2300">
    <property type="match status" value="2"/>
</dbReference>